<dbReference type="InterPro" id="IPR000253">
    <property type="entry name" value="FHA_dom"/>
</dbReference>
<dbReference type="PROSITE" id="PS50006">
    <property type="entry name" value="FHA_DOMAIN"/>
    <property type="match status" value="1"/>
</dbReference>
<accession>A0A5C6AHJ1</accession>
<evidence type="ECO:0000313" key="4">
    <source>
        <dbReference type="Proteomes" id="UP000317421"/>
    </source>
</evidence>
<dbReference type="InterPro" id="IPR050923">
    <property type="entry name" value="Cell_Proc_Reg/RNA_Proc"/>
</dbReference>
<name>A0A5C6AHJ1_9BACT</name>
<evidence type="ECO:0000256" key="1">
    <source>
        <dbReference type="SAM" id="MobiDB-lite"/>
    </source>
</evidence>
<organism evidence="3 4">
    <name type="scientific">Botrimarina colliarenosi</name>
    <dbReference type="NCBI Taxonomy" id="2528001"/>
    <lineage>
        <taxon>Bacteria</taxon>
        <taxon>Pseudomonadati</taxon>
        <taxon>Planctomycetota</taxon>
        <taxon>Planctomycetia</taxon>
        <taxon>Pirellulales</taxon>
        <taxon>Lacipirellulaceae</taxon>
        <taxon>Botrimarina</taxon>
    </lineage>
</organism>
<feature type="domain" description="FHA" evidence="2">
    <location>
        <begin position="22"/>
        <end position="71"/>
    </location>
</feature>
<dbReference type="RefSeq" id="WP_146441283.1">
    <property type="nucleotide sequence ID" value="NZ_SJPR01000001.1"/>
</dbReference>
<sequence length="234" mass="24935">MKLVVLAGAKKGAAVPIKKNRFVIGRGKDCTLRAGSEAISRNHCELLVTEAGVTVRDLGSRNGTYVNDAKIEGVHALSNGDTLRIGPLEFRYEAEGELKQTKQPKVQSVGDAVARTAAKGGGGQEHLEDDISDWLIGDAATGAAPGVGETLTMRTDETRIARDAAVKAIAEAQTKELSAEDAAALAEGEDGEDDDKKKKKKGEPGKLPFNPHKPQAKDSREAATQILRDMARRR</sequence>
<dbReference type="InterPro" id="IPR008984">
    <property type="entry name" value="SMAD_FHA_dom_sf"/>
</dbReference>
<dbReference type="PANTHER" id="PTHR23308">
    <property type="entry name" value="NUCLEAR INHIBITOR OF PROTEIN PHOSPHATASE-1"/>
    <property type="match status" value="1"/>
</dbReference>
<dbReference type="EMBL" id="SJPR01000001">
    <property type="protein sequence ID" value="TWT99099.1"/>
    <property type="molecule type" value="Genomic_DNA"/>
</dbReference>
<dbReference type="Gene3D" id="2.60.200.20">
    <property type="match status" value="1"/>
</dbReference>
<reference evidence="3 4" key="1">
    <citation type="submission" date="2019-02" db="EMBL/GenBank/DDBJ databases">
        <title>Deep-cultivation of Planctomycetes and their phenomic and genomic characterization uncovers novel biology.</title>
        <authorList>
            <person name="Wiegand S."/>
            <person name="Jogler M."/>
            <person name="Boedeker C."/>
            <person name="Pinto D."/>
            <person name="Vollmers J."/>
            <person name="Rivas-Marin E."/>
            <person name="Kohn T."/>
            <person name="Peeters S.H."/>
            <person name="Heuer A."/>
            <person name="Rast P."/>
            <person name="Oberbeckmann S."/>
            <person name="Bunk B."/>
            <person name="Jeske O."/>
            <person name="Meyerdierks A."/>
            <person name="Storesund J.E."/>
            <person name="Kallscheuer N."/>
            <person name="Luecker S."/>
            <person name="Lage O.M."/>
            <person name="Pohl T."/>
            <person name="Merkel B.J."/>
            <person name="Hornburger P."/>
            <person name="Mueller R.-W."/>
            <person name="Bruemmer F."/>
            <person name="Labrenz M."/>
            <person name="Spormann A.M."/>
            <person name="Op Den Camp H."/>
            <person name="Overmann J."/>
            <person name="Amann R."/>
            <person name="Jetten M.S.M."/>
            <person name="Mascher T."/>
            <person name="Medema M.H."/>
            <person name="Devos D.P."/>
            <person name="Kaster A.-K."/>
            <person name="Ovreas L."/>
            <person name="Rohde M."/>
            <person name="Galperin M.Y."/>
            <person name="Jogler C."/>
        </authorList>
    </citation>
    <scope>NUCLEOTIDE SEQUENCE [LARGE SCALE GENOMIC DNA]</scope>
    <source>
        <strain evidence="3 4">Pla108</strain>
    </source>
</reference>
<feature type="region of interest" description="Disordered" evidence="1">
    <location>
        <begin position="175"/>
        <end position="234"/>
    </location>
</feature>
<dbReference type="SMART" id="SM00240">
    <property type="entry name" value="FHA"/>
    <property type="match status" value="1"/>
</dbReference>
<protein>
    <submittedName>
        <fullName evidence="3">FHA domain-containing protein FhaB</fullName>
    </submittedName>
</protein>
<dbReference type="SUPFAM" id="SSF49879">
    <property type="entry name" value="SMAD/FHA domain"/>
    <property type="match status" value="1"/>
</dbReference>
<keyword evidence="4" id="KW-1185">Reference proteome</keyword>
<dbReference type="Proteomes" id="UP000317421">
    <property type="component" value="Unassembled WGS sequence"/>
</dbReference>
<proteinExistence type="predicted"/>
<comment type="caution">
    <text evidence="3">The sequence shown here is derived from an EMBL/GenBank/DDBJ whole genome shotgun (WGS) entry which is preliminary data.</text>
</comment>
<dbReference type="OrthoDB" id="283378at2"/>
<dbReference type="Pfam" id="PF00498">
    <property type="entry name" value="FHA"/>
    <property type="match status" value="1"/>
</dbReference>
<dbReference type="CDD" id="cd00060">
    <property type="entry name" value="FHA"/>
    <property type="match status" value="1"/>
</dbReference>
<dbReference type="AlphaFoldDB" id="A0A5C6AHJ1"/>
<evidence type="ECO:0000313" key="3">
    <source>
        <dbReference type="EMBL" id="TWT99099.1"/>
    </source>
</evidence>
<gene>
    <name evidence="3" type="primary">fhaB</name>
    <name evidence="3" type="ORF">Pla108_00320</name>
</gene>
<evidence type="ECO:0000259" key="2">
    <source>
        <dbReference type="PROSITE" id="PS50006"/>
    </source>
</evidence>